<keyword evidence="2" id="KW-1185">Reference proteome</keyword>
<reference evidence="1 2" key="1">
    <citation type="submission" date="2018-06" db="EMBL/GenBank/DDBJ databases">
        <title>Spirosoma sp. HMF3257 Genome sequencing and assembly.</title>
        <authorList>
            <person name="Kang H."/>
            <person name="Cha I."/>
            <person name="Kim H."/>
            <person name="Kang J."/>
            <person name="Joh K."/>
        </authorList>
    </citation>
    <scope>NUCLEOTIDE SEQUENCE [LARGE SCALE GENOMIC DNA]</scope>
    <source>
        <strain evidence="1 2">HMF3257</strain>
    </source>
</reference>
<name>A0A327NL12_9BACT</name>
<dbReference type="RefSeq" id="WP_111345210.1">
    <property type="nucleotide sequence ID" value="NZ_QLII01000001.1"/>
</dbReference>
<protein>
    <submittedName>
        <fullName evidence="1">Uncharacterized protein</fullName>
    </submittedName>
</protein>
<proteinExistence type="predicted"/>
<evidence type="ECO:0000313" key="1">
    <source>
        <dbReference type="EMBL" id="RAI76070.1"/>
    </source>
</evidence>
<dbReference type="OrthoDB" id="962501at2"/>
<dbReference type="EMBL" id="QLII01000001">
    <property type="protein sequence ID" value="RAI76070.1"/>
    <property type="molecule type" value="Genomic_DNA"/>
</dbReference>
<dbReference type="Proteomes" id="UP000249016">
    <property type="component" value="Unassembled WGS sequence"/>
</dbReference>
<accession>A0A327NL12</accession>
<comment type="caution">
    <text evidence="1">The sequence shown here is derived from an EMBL/GenBank/DDBJ whole genome shotgun (WGS) entry which is preliminary data.</text>
</comment>
<gene>
    <name evidence="1" type="ORF">HMF3257_21200</name>
</gene>
<sequence length="82" mass="9651">MTDRDKQRLDELEVKTAYLLARQDQQDAKMNQIMARLTYIEARQYRLMKELGIKPEKIDTPQMAQDDAKAINLTSIPEQRLN</sequence>
<evidence type="ECO:0000313" key="2">
    <source>
        <dbReference type="Proteomes" id="UP000249016"/>
    </source>
</evidence>
<dbReference type="AlphaFoldDB" id="A0A327NL12"/>
<organism evidence="1 2">
    <name type="scientific">Spirosoma telluris</name>
    <dbReference type="NCBI Taxonomy" id="2183553"/>
    <lineage>
        <taxon>Bacteria</taxon>
        <taxon>Pseudomonadati</taxon>
        <taxon>Bacteroidota</taxon>
        <taxon>Cytophagia</taxon>
        <taxon>Cytophagales</taxon>
        <taxon>Cytophagaceae</taxon>
        <taxon>Spirosoma</taxon>
    </lineage>
</organism>